<dbReference type="InterPro" id="IPR050694">
    <property type="entry name" value="LRRC14/PRAME"/>
</dbReference>
<dbReference type="GO" id="GO:0045596">
    <property type="term" value="P:negative regulation of cell differentiation"/>
    <property type="evidence" value="ECO:0007669"/>
    <property type="project" value="InterPro"/>
</dbReference>
<reference evidence="4" key="1">
    <citation type="submission" date="2025-08" db="UniProtKB">
        <authorList>
            <consortium name="Ensembl"/>
        </authorList>
    </citation>
    <scope>IDENTIFICATION</scope>
</reference>
<evidence type="ECO:0000256" key="3">
    <source>
        <dbReference type="ARBA" id="ARBA00022737"/>
    </source>
</evidence>
<evidence type="ECO:0000313" key="5">
    <source>
        <dbReference type="Proteomes" id="UP000694417"/>
    </source>
</evidence>
<evidence type="ECO:0000313" key="4">
    <source>
        <dbReference type="Ensembl" id="ENSUPAP00010005800.1"/>
    </source>
</evidence>
<dbReference type="GO" id="GO:0043066">
    <property type="term" value="P:negative regulation of apoptotic process"/>
    <property type="evidence" value="ECO:0007669"/>
    <property type="project" value="InterPro"/>
</dbReference>
<dbReference type="Proteomes" id="UP000694417">
    <property type="component" value="Unplaced"/>
</dbReference>
<dbReference type="InterPro" id="IPR026271">
    <property type="entry name" value="PRAME"/>
</dbReference>
<protein>
    <submittedName>
        <fullName evidence="4">Uncharacterized protein</fullName>
    </submittedName>
</protein>
<dbReference type="FunFam" id="3.80.10.10:FF:000079">
    <property type="entry name" value="PRAME family member 18"/>
    <property type="match status" value="1"/>
</dbReference>
<evidence type="ECO:0000256" key="1">
    <source>
        <dbReference type="ARBA" id="ARBA00009608"/>
    </source>
</evidence>
<dbReference type="Gene3D" id="3.80.10.10">
    <property type="entry name" value="Ribonuclease Inhibitor"/>
    <property type="match status" value="1"/>
</dbReference>
<keyword evidence="5" id="KW-1185">Reference proteome</keyword>
<dbReference type="SUPFAM" id="SSF52047">
    <property type="entry name" value="RNI-like"/>
    <property type="match status" value="1"/>
</dbReference>
<keyword evidence="3" id="KW-0677">Repeat</keyword>
<dbReference type="PANTHER" id="PTHR14224:SF19">
    <property type="entry name" value="PRAME FAMILY MEMBER 11-RELATED"/>
    <property type="match status" value="1"/>
</dbReference>
<accession>A0A8D2GXY9</accession>
<dbReference type="GO" id="GO:0045892">
    <property type="term" value="P:negative regulation of DNA-templated transcription"/>
    <property type="evidence" value="ECO:0007669"/>
    <property type="project" value="InterPro"/>
</dbReference>
<dbReference type="GeneTree" id="ENSGT01030000234531"/>
<dbReference type="PANTHER" id="PTHR14224">
    <property type="entry name" value="SIMILAR TO PREFERENTIALLY EXPRESSED ANTIGEN IN MELANOMA-LIKE 3"/>
    <property type="match status" value="1"/>
</dbReference>
<dbReference type="AlphaFoldDB" id="A0A8D2GXY9"/>
<organism evidence="4 5">
    <name type="scientific">Urocitellus parryii</name>
    <name type="common">Arctic ground squirrel</name>
    <name type="synonym">Spermophilus parryii</name>
    <dbReference type="NCBI Taxonomy" id="9999"/>
    <lineage>
        <taxon>Eukaryota</taxon>
        <taxon>Metazoa</taxon>
        <taxon>Chordata</taxon>
        <taxon>Craniata</taxon>
        <taxon>Vertebrata</taxon>
        <taxon>Euteleostomi</taxon>
        <taxon>Mammalia</taxon>
        <taxon>Eutheria</taxon>
        <taxon>Euarchontoglires</taxon>
        <taxon>Glires</taxon>
        <taxon>Rodentia</taxon>
        <taxon>Sciuromorpha</taxon>
        <taxon>Sciuridae</taxon>
        <taxon>Xerinae</taxon>
        <taxon>Marmotini</taxon>
        <taxon>Urocitellus</taxon>
    </lineage>
</organism>
<evidence type="ECO:0000256" key="2">
    <source>
        <dbReference type="ARBA" id="ARBA00022614"/>
    </source>
</evidence>
<dbReference type="InterPro" id="IPR032675">
    <property type="entry name" value="LRR_dom_sf"/>
</dbReference>
<keyword evidence="2" id="KW-0433">Leucine-rich repeat</keyword>
<dbReference type="PIRSF" id="PIRSF038286">
    <property type="entry name" value="PRAME"/>
    <property type="match status" value="1"/>
</dbReference>
<dbReference type="Ensembl" id="ENSUPAT00010006642.1">
    <property type="protein sequence ID" value="ENSUPAP00010005800.1"/>
    <property type="gene ID" value="ENSUPAG00010004463.1"/>
</dbReference>
<reference evidence="4" key="2">
    <citation type="submission" date="2025-09" db="UniProtKB">
        <authorList>
            <consortium name="Ensembl"/>
        </authorList>
    </citation>
    <scope>IDENTIFICATION</scope>
</reference>
<sequence length="437" mass="50077">MSIQSPPTLLELAGRSLLSDKSRAVLDLEDLPIELFPQLFVEAFRRGHTEVLKKMVQAWPFTCLPLGALMRKPQLEMIREGASGLRLSCHPRRRWKLQVLDFRNVHYNFWKMWSGAMVDACSSEAIKKNRKLKHGLAMAAKPPLKVVIDLCLTERPLDEFQAHLFLWVTQRRDMVHLCCKRLKMFGKPTRHTRKVLRLLQLDCIQKVEVHCTWATSTLAACAPLLGQMRNLRKLLVSQVRVPAHTSPEEQERLLAQLTSQFLRLDCLRKFCVDAVLLLKGHLEQTPLKTLSVTNCRLSDSDWNYLSRFPNTRKLRHVELRGIKLTNFSPEPLKILLETVVATLKSLELESCRITDSQLQALLPVLSRCSQLRVLNFHGNHISMSALRDLLLHTATLSQLSRELYPAPLEKLEALQLCHQLGVCIERPTPLGLLRAFL</sequence>
<proteinExistence type="inferred from homology"/>
<name>A0A8D2GXY9_UROPR</name>
<dbReference type="GO" id="GO:0008284">
    <property type="term" value="P:positive regulation of cell population proliferation"/>
    <property type="evidence" value="ECO:0007669"/>
    <property type="project" value="InterPro"/>
</dbReference>
<dbReference type="GO" id="GO:0005737">
    <property type="term" value="C:cytoplasm"/>
    <property type="evidence" value="ECO:0007669"/>
    <property type="project" value="TreeGrafter"/>
</dbReference>
<comment type="similarity">
    <text evidence="1">Belongs to the PRAME family.</text>
</comment>